<evidence type="ECO:0000256" key="7">
    <source>
        <dbReference type="ARBA" id="ARBA00023014"/>
    </source>
</evidence>
<evidence type="ECO:0000256" key="8">
    <source>
        <dbReference type="ARBA" id="ARBA00023134"/>
    </source>
</evidence>
<dbReference type="AlphaFoldDB" id="A0A0D8HGU0"/>
<dbReference type="GO" id="GO:0051539">
    <property type="term" value="F:4 iron, 4 sulfur cluster binding"/>
    <property type="evidence" value="ECO:0007669"/>
    <property type="project" value="UniProtKB-UniRule"/>
</dbReference>
<comment type="similarity">
    <text evidence="12">Belongs to the radical SAM superfamily. MoaA family.</text>
</comment>
<dbReference type="PROSITE" id="PS51918">
    <property type="entry name" value="RADICAL_SAM"/>
    <property type="match status" value="1"/>
</dbReference>
<comment type="cofactor">
    <cofactor evidence="12">
        <name>[4Fe-4S] cluster</name>
        <dbReference type="ChEBI" id="CHEBI:49883"/>
    </cofactor>
    <text evidence="12">Binds 2 [4Fe-4S] clusters. Binds 1 [4Fe-4S] cluster coordinated with 3 cysteines and an exchangeable S-adenosyl-L-methionine and 1 [4Fe-4S] cluster coordinated with 3 cysteines and the GTP-derived substrate.</text>
</comment>
<keyword evidence="4 12" id="KW-0479">Metal-binding</keyword>
<dbReference type="HAMAP" id="MF_01225_B">
    <property type="entry name" value="MoaA_B"/>
    <property type="match status" value="1"/>
</dbReference>
<feature type="binding site" evidence="12">
    <location>
        <position position="12"/>
    </location>
    <ligand>
        <name>GTP</name>
        <dbReference type="ChEBI" id="CHEBI:37565"/>
    </ligand>
</feature>
<dbReference type="SFLD" id="SFLDG01383">
    <property type="entry name" value="cyclic_pyranopterin_phosphate"/>
    <property type="match status" value="1"/>
</dbReference>
<evidence type="ECO:0000256" key="4">
    <source>
        <dbReference type="ARBA" id="ARBA00022723"/>
    </source>
</evidence>
<feature type="domain" description="Radical SAM core" evidence="13">
    <location>
        <begin position="3"/>
        <end position="232"/>
    </location>
</feature>
<dbReference type="GO" id="GO:0061798">
    <property type="term" value="F:GTP 3',8'-cyclase activity"/>
    <property type="evidence" value="ECO:0007669"/>
    <property type="project" value="UniProtKB-UniRule"/>
</dbReference>
<dbReference type="PANTHER" id="PTHR22960:SF0">
    <property type="entry name" value="MOLYBDENUM COFACTOR BIOSYNTHESIS PROTEIN 1"/>
    <property type="match status" value="1"/>
</dbReference>
<dbReference type="InterPro" id="IPR013483">
    <property type="entry name" value="MoaA"/>
</dbReference>
<dbReference type="SFLD" id="SFLDG01386">
    <property type="entry name" value="main_SPASM_domain-containing"/>
    <property type="match status" value="1"/>
</dbReference>
<reference evidence="14 15" key="1">
    <citation type="submission" date="2015-01" db="EMBL/GenBank/DDBJ databases">
        <title>Draft genome of the acidophilic iron oxidizer Acidithrix ferrooxidans strain Py-F3.</title>
        <authorList>
            <person name="Poehlein A."/>
            <person name="Eisen S."/>
            <person name="Schloemann M."/>
            <person name="Johnson B.D."/>
            <person name="Daniel R."/>
            <person name="Muehling M."/>
        </authorList>
    </citation>
    <scope>NUCLEOTIDE SEQUENCE [LARGE SCALE GENOMIC DNA]</scope>
    <source>
        <strain evidence="14 15">Py-F3</strain>
    </source>
</reference>
<feature type="binding site" evidence="12">
    <location>
        <position position="194"/>
    </location>
    <ligand>
        <name>S-adenosyl-L-methionine</name>
        <dbReference type="ChEBI" id="CHEBI:59789"/>
    </ligand>
</feature>
<feature type="binding site" evidence="12">
    <location>
        <position position="273"/>
    </location>
    <ligand>
        <name>[4Fe-4S] cluster</name>
        <dbReference type="ChEBI" id="CHEBI:49883"/>
        <label>2</label>
        <note>4Fe-4S-substrate</note>
    </ligand>
</feature>
<comment type="catalytic activity">
    <reaction evidence="11 12">
        <text>GTP + AH2 + S-adenosyl-L-methionine = (8S)-3',8-cyclo-7,8-dihydroguanosine 5'-triphosphate + 5'-deoxyadenosine + L-methionine + A + H(+)</text>
        <dbReference type="Rhea" id="RHEA:49576"/>
        <dbReference type="ChEBI" id="CHEBI:13193"/>
        <dbReference type="ChEBI" id="CHEBI:15378"/>
        <dbReference type="ChEBI" id="CHEBI:17319"/>
        <dbReference type="ChEBI" id="CHEBI:17499"/>
        <dbReference type="ChEBI" id="CHEBI:37565"/>
        <dbReference type="ChEBI" id="CHEBI:57844"/>
        <dbReference type="ChEBI" id="CHEBI:59789"/>
        <dbReference type="ChEBI" id="CHEBI:131766"/>
        <dbReference type="EC" id="4.1.99.22"/>
    </reaction>
</comment>
<name>A0A0D8HGU0_9ACTN</name>
<dbReference type="Pfam" id="PF06463">
    <property type="entry name" value="Mob_synth_C"/>
    <property type="match status" value="1"/>
</dbReference>
<feature type="binding site" evidence="12">
    <location>
        <position position="160"/>
    </location>
    <ligand>
        <name>GTP</name>
        <dbReference type="ChEBI" id="CHEBI:37565"/>
    </ligand>
</feature>
<comment type="caution">
    <text evidence="14">The sequence shown here is derived from an EMBL/GenBank/DDBJ whole genome shotgun (WGS) entry which is preliminary data.</text>
</comment>
<dbReference type="STRING" id="1280514.AXFE_21850"/>
<dbReference type="InterPro" id="IPR013785">
    <property type="entry name" value="Aldolase_TIM"/>
</dbReference>
<evidence type="ECO:0000256" key="1">
    <source>
        <dbReference type="ARBA" id="ARBA00012167"/>
    </source>
</evidence>
<comment type="pathway">
    <text evidence="12">Cofactor biosynthesis; molybdopterin biosynthesis.</text>
</comment>
<dbReference type="SFLD" id="SFLDS00029">
    <property type="entry name" value="Radical_SAM"/>
    <property type="match status" value="1"/>
</dbReference>
<feature type="binding site" evidence="12">
    <location>
        <begin position="261"/>
        <end position="263"/>
    </location>
    <ligand>
        <name>GTP</name>
        <dbReference type="ChEBI" id="CHEBI:37565"/>
    </ligand>
</feature>
<keyword evidence="3 12" id="KW-0949">S-adenosyl-L-methionine</keyword>
<feature type="binding site" evidence="12">
    <location>
        <position position="123"/>
    </location>
    <ligand>
        <name>S-adenosyl-L-methionine</name>
        <dbReference type="ChEBI" id="CHEBI:59789"/>
    </ligand>
</feature>
<accession>A0A0D8HGU0</accession>
<keyword evidence="15" id="KW-1185">Reference proteome</keyword>
<dbReference type="Gene3D" id="3.20.20.70">
    <property type="entry name" value="Aldolase class I"/>
    <property type="match status" value="1"/>
</dbReference>
<dbReference type="InterPro" id="IPR007197">
    <property type="entry name" value="rSAM"/>
</dbReference>
<keyword evidence="7 12" id="KW-0411">Iron-sulfur</keyword>
<keyword evidence="5 12" id="KW-0547">Nucleotide-binding</keyword>
<dbReference type="NCBIfam" id="TIGR02666">
    <property type="entry name" value="moaA"/>
    <property type="match status" value="1"/>
</dbReference>
<feature type="binding site" evidence="12">
    <location>
        <position position="19"/>
    </location>
    <ligand>
        <name>[4Fe-4S] cluster</name>
        <dbReference type="ChEBI" id="CHEBI:49883"/>
        <label>1</label>
        <note>4Fe-4S-S-AdoMet</note>
    </ligand>
</feature>
<dbReference type="Pfam" id="PF04055">
    <property type="entry name" value="Radical_SAM"/>
    <property type="match status" value="1"/>
</dbReference>
<dbReference type="GO" id="GO:0061799">
    <property type="term" value="F:cyclic pyranopterin monophosphate synthase activity"/>
    <property type="evidence" value="ECO:0007669"/>
    <property type="project" value="TreeGrafter"/>
</dbReference>
<evidence type="ECO:0000259" key="13">
    <source>
        <dbReference type="PROSITE" id="PS51918"/>
    </source>
</evidence>
<dbReference type="CDD" id="cd21117">
    <property type="entry name" value="Twitch_MoaA"/>
    <property type="match status" value="1"/>
</dbReference>
<evidence type="ECO:0000256" key="10">
    <source>
        <dbReference type="ARBA" id="ARBA00023239"/>
    </source>
</evidence>
<dbReference type="EMBL" id="JXYS01000069">
    <property type="protein sequence ID" value="KJF16982.1"/>
    <property type="molecule type" value="Genomic_DNA"/>
</dbReference>
<dbReference type="SMART" id="SM00729">
    <property type="entry name" value="Elp3"/>
    <property type="match status" value="1"/>
</dbReference>
<dbReference type="InterPro" id="IPR006638">
    <property type="entry name" value="Elp3/MiaA/NifB-like_rSAM"/>
</dbReference>
<feature type="binding site" evidence="12">
    <location>
        <position position="23"/>
    </location>
    <ligand>
        <name>[4Fe-4S] cluster</name>
        <dbReference type="ChEBI" id="CHEBI:49883"/>
        <label>1</label>
        <note>4Fe-4S-S-AdoMet</note>
    </ligand>
</feature>
<keyword evidence="9 12" id="KW-0501">Molybdenum cofactor biosynthesis</keyword>
<keyword evidence="2 12" id="KW-0004">4Fe-4S</keyword>
<dbReference type="EC" id="4.1.99.22" evidence="1 12"/>
<keyword evidence="8 12" id="KW-0342">GTP-binding</keyword>
<gene>
    <name evidence="12 14" type="primary">moaA</name>
    <name evidence="14" type="ORF">AXFE_21850</name>
</gene>
<dbReference type="GO" id="GO:0046872">
    <property type="term" value="F:metal ion binding"/>
    <property type="evidence" value="ECO:0007669"/>
    <property type="project" value="UniProtKB-KW"/>
</dbReference>
<evidence type="ECO:0000256" key="12">
    <source>
        <dbReference type="HAMAP-Rule" id="MF_01225"/>
    </source>
</evidence>
<feature type="binding site" evidence="12">
    <location>
        <position position="25"/>
    </location>
    <ligand>
        <name>S-adenosyl-L-methionine</name>
        <dbReference type="ChEBI" id="CHEBI:59789"/>
    </ligand>
</feature>
<evidence type="ECO:0000256" key="2">
    <source>
        <dbReference type="ARBA" id="ARBA00022485"/>
    </source>
</evidence>
<evidence type="ECO:0000256" key="9">
    <source>
        <dbReference type="ARBA" id="ARBA00023150"/>
    </source>
</evidence>
<dbReference type="CDD" id="cd01335">
    <property type="entry name" value="Radical_SAM"/>
    <property type="match status" value="1"/>
</dbReference>
<dbReference type="GO" id="GO:0005525">
    <property type="term" value="F:GTP binding"/>
    <property type="evidence" value="ECO:0007669"/>
    <property type="project" value="UniProtKB-UniRule"/>
</dbReference>
<evidence type="ECO:0000256" key="3">
    <source>
        <dbReference type="ARBA" id="ARBA00022691"/>
    </source>
</evidence>
<feature type="binding site" evidence="12">
    <location>
        <position position="67"/>
    </location>
    <ligand>
        <name>S-adenosyl-L-methionine</name>
        <dbReference type="ChEBI" id="CHEBI:59789"/>
    </ligand>
</feature>
<feature type="binding site" evidence="12">
    <location>
        <position position="259"/>
    </location>
    <ligand>
        <name>[4Fe-4S] cluster</name>
        <dbReference type="ChEBI" id="CHEBI:49883"/>
        <label>2</label>
        <note>4Fe-4S-substrate</note>
    </ligand>
</feature>
<dbReference type="PANTHER" id="PTHR22960">
    <property type="entry name" value="MOLYBDOPTERIN COFACTOR SYNTHESIS PROTEIN A"/>
    <property type="match status" value="1"/>
</dbReference>
<organism evidence="14 15">
    <name type="scientific">Acidithrix ferrooxidans</name>
    <dbReference type="NCBI Taxonomy" id="1280514"/>
    <lineage>
        <taxon>Bacteria</taxon>
        <taxon>Bacillati</taxon>
        <taxon>Actinomycetota</taxon>
        <taxon>Acidimicrobiia</taxon>
        <taxon>Acidimicrobiales</taxon>
        <taxon>Acidimicrobiaceae</taxon>
        <taxon>Acidithrix</taxon>
    </lineage>
</organism>
<evidence type="ECO:0000256" key="5">
    <source>
        <dbReference type="ARBA" id="ARBA00022741"/>
    </source>
</evidence>
<dbReference type="NCBIfam" id="NF001199">
    <property type="entry name" value="PRK00164.2-1"/>
    <property type="match status" value="1"/>
</dbReference>
<proteinExistence type="inferred from homology"/>
<evidence type="ECO:0000256" key="11">
    <source>
        <dbReference type="ARBA" id="ARBA00048697"/>
    </source>
</evidence>
<feature type="binding site" evidence="12">
    <location>
        <position position="256"/>
    </location>
    <ligand>
        <name>[4Fe-4S] cluster</name>
        <dbReference type="ChEBI" id="CHEBI:49883"/>
        <label>2</label>
        <note>4Fe-4S-substrate</note>
    </ligand>
</feature>
<feature type="binding site" evidence="12">
    <location>
        <position position="26"/>
    </location>
    <ligand>
        <name>[4Fe-4S] cluster</name>
        <dbReference type="ChEBI" id="CHEBI:49883"/>
        <label>1</label>
        <note>4Fe-4S-S-AdoMet</note>
    </ligand>
</feature>
<dbReference type="InterPro" id="IPR010505">
    <property type="entry name" value="MoaA_twitch"/>
</dbReference>
<dbReference type="SFLD" id="SFLDG01067">
    <property type="entry name" value="SPASM/twitch_domain_containing"/>
    <property type="match status" value="1"/>
</dbReference>
<evidence type="ECO:0000313" key="14">
    <source>
        <dbReference type="EMBL" id="KJF16982.1"/>
    </source>
</evidence>
<comment type="subunit">
    <text evidence="12">Monomer and homodimer.</text>
</comment>
<evidence type="ECO:0000313" key="15">
    <source>
        <dbReference type="Proteomes" id="UP000032360"/>
    </source>
</evidence>
<feature type="binding site" evidence="12">
    <location>
        <position position="99"/>
    </location>
    <ligand>
        <name>GTP</name>
        <dbReference type="ChEBI" id="CHEBI:37565"/>
    </ligand>
</feature>
<dbReference type="InterPro" id="IPR050105">
    <property type="entry name" value="MoCo_biosynth_MoaA/MoaC"/>
</dbReference>
<sequence>MDSFGRVVKDLRISITDRCNFRCLYCMPAEGMQWVRREDVLTFEEIVRIARIGVERYGFDGIRLTGGEPTVRAQLPLLVEKLSSLRNPLTSKPVDIAMTTNGATLSTLAEDLKKAGLNRINISLDTLDRKKFAQVTRRDQLLKVIGGIQAAKAVGFDPVKLNVVVMRGINDDEILDFIEFGVDLGVTPRFIEFMPLDADDAWSENKVVPSDEIVDIIASKYSLTKINNGSDPASRYRLGDTNHEFGVIPTVTEPFCESCDRVRITAEGQFRTCLFAIEEYDLREIMRRGGSDDELAAEMERAVGLKWAGHQIGNVNFLRPNRSMSQIGG</sequence>
<comment type="function">
    <text evidence="12">Catalyzes the cyclization of GTP to (8S)-3',8-cyclo-7,8-dihydroguanosine 5'-triphosphate.</text>
</comment>
<dbReference type="InterPro" id="IPR000385">
    <property type="entry name" value="MoaA_NifB_PqqE_Fe-S-bd_CS"/>
</dbReference>
<dbReference type="Proteomes" id="UP000032360">
    <property type="component" value="Unassembled WGS sequence"/>
</dbReference>
<dbReference type="GO" id="GO:1904047">
    <property type="term" value="F:S-adenosyl-L-methionine binding"/>
    <property type="evidence" value="ECO:0007669"/>
    <property type="project" value="UniProtKB-UniRule"/>
</dbReference>
<dbReference type="PROSITE" id="PS01305">
    <property type="entry name" value="MOAA_NIFB_PQQE"/>
    <property type="match status" value="1"/>
</dbReference>
<protein>
    <recommendedName>
        <fullName evidence="1 12">GTP 3',8-cyclase</fullName>
        <ecNumber evidence="1 12">4.1.99.22</ecNumber>
    </recommendedName>
    <alternativeName>
        <fullName evidence="12">Molybdenum cofactor biosynthesis protein A</fullName>
    </alternativeName>
</protein>
<feature type="binding site" evidence="12">
    <location>
        <position position="63"/>
    </location>
    <ligand>
        <name>GTP</name>
        <dbReference type="ChEBI" id="CHEBI:37565"/>
    </ligand>
</feature>
<dbReference type="PATRIC" id="fig|1280514.3.peg.2853"/>
<dbReference type="UniPathway" id="UPA00344"/>
<evidence type="ECO:0000256" key="6">
    <source>
        <dbReference type="ARBA" id="ARBA00023004"/>
    </source>
</evidence>
<dbReference type="InterPro" id="IPR040064">
    <property type="entry name" value="MoaA-like"/>
</dbReference>
<keyword evidence="6 12" id="KW-0408">Iron</keyword>
<dbReference type="InterPro" id="IPR058240">
    <property type="entry name" value="rSAM_sf"/>
</dbReference>
<dbReference type="SUPFAM" id="SSF102114">
    <property type="entry name" value="Radical SAM enzymes"/>
    <property type="match status" value="1"/>
</dbReference>
<keyword evidence="10 12" id="KW-0456">Lyase</keyword>
<dbReference type="GO" id="GO:0006777">
    <property type="term" value="P:Mo-molybdopterin cofactor biosynthetic process"/>
    <property type="evidence" value="ECO:0007669"/>
    <property type="project" value="UniProtKB-UniRule"/>
</dbReference>